<feature type="DNA-binding region" description="H-T-H motif" evidence="5">
    <location>
        <begin position="36"/>
        <end position="55"/>
    </location>
</feature>
<dbReference type="EMBL" id="WNKX01000008">
    <property type="protein sequence ID" value="MTW11567.1"/>
    <property type="molecule type" value="Genomic_DNA"/>
</dbReference>
<accession>A0A6L6QI30</accession>
<gene>
    <name evidence="7" type="ORF">GM658_13255</name>
</gene>
<dbReference type="OrthoDB" id="9816320at2"/>
<dbReference type="PROSITE" id="PS50977">
    <property type="entry name" value="HTH_TETR_2"/>
    <property type="match status" value="1"/>
</dbReference>
<evidence type="ECO:0000256" key="5">
    <source>
        <dbReference type="PROSITE-ProRule" id="PRU00335"/>
    </source>
</evidence>
<dbReference type="Proteomes" id="UP000472320">
    <property type="component" value="Unassembled WGS sequence"/>
</dbReference>
<name>A0A6L6QI30_9BURK</name>
<dbReference type="Pfam" id="PF13977">
    <property type="entry name" value="TetR_C_6"/>
    <property type="match status" value="1"/>
</dbReference>
<keyword evidence="1" id="KW-0678">Repressor</keyword>
<keyword evidence="2" id="KW-0805">Transcription regulation</keyword>
<keyword evidence="8" id="KW-1185">Reference proteome</keyword>
<keyword evidence="4" id="KW-0804">Transcription</keyword>
<keyword evidence="3 5" id="KW-0238">DNA-binding</keyword>
<dbReference type="InterPro" id="IPR009057">
    <property type="entry name" value="Homeodomain-like_sf"/>
</dbReference>
<dbReference type="PANTHER" id="PTHR30055:SF226">
    <property type="entry name" value="HTH-TYPE TRANSCRIPTIONAL REGULATOR PKSA"/>
    <property type="match status" value="1"/>
</dbReference>
<dbReference type="AlphaFoldDB" id="A0A6L6QI30"/>
<dbReference type="GO" id="GO:0003700">
    <property type="term" value="F:DNA-binding transcription factor activity"/>
    <property type="evidence" value="ECO:0007669"/>
    <property type="project" value="TreeGrafter"/>
</dbReference>
<evidence type="ECO:0000256" key="3">
    <source>
        <dbReference type="ARBA" id="ARBA00023125"/>
    </source>
</evidence>
<dbReference type="InterPro" id="IPR039538">
    <property type="entry name" value="BetI_C"/>
</dbReference>
<proteinExistence type="predicted"/>
<protein>
    <submittedName>
        <fullName evidence="7">TetR family transcriptional regulator</fullName>
    </submittedName>
</protein>
<dbReference type="RefSeq" id="WP_155454513.1">
    <property type="nucleotide sequence ID" value="NZ_WNKX01000008.1"/>
</dbReference>
<evidence type="ECO:0000313" key="8">
    <source>
        <dbReference type="Proteomes" id="UP000472320"/>
    </source>
</evidence>
<organism evidence="7 8">
    <name type="scientific">Massilia eburnea</name>
    <dbReference type="NCBI Taxonomy" id="1776165"/>
    <lineage>
        <taxon>Bacteria</taxon>
        <taxon>Pseudomonadati</taxon>
        <taxon>Pseudomonadota</taxon>
        <taxon>Betaproteobacteria</taxon>
        <taxon>Burkholderiales</taxon>
        <taxon>Oxalobacteraceae</taxon>
        <taxon>Telluria group</taxon>
        <taxon>Massilia</taxon>
    </lineage>
</organism>
<sequence>MTEKRHIDPERAANRRRQVLDAAATCFRRSGFHGASMSEISKAAGMSAGHIYNYFASKDAIIAAFVEENETRVHEIISKIGSQPDPLQAIIDDVEQSVHNNLDPDHWALPLEIAAESARNPAIAALSQQADRRMCESLLALLKSGREKHGLAADDITVEGRMQAVICLHQGLQLRVLNYPELPVAELVKSFRIAMQALLFT</sequence>
<dbReference type="SUPFAM" id="SSF46689">
    <property type="entry name" value="Homeodomain-like"/>
    <property type="match status" value="1"/>
</dbReference>
<evidence type="ECO:0000256" key="2">
    <source>
        <dbReference type="ARBA" id="ARBA00023015"/>
    </source>
</evidence>
<evidence type="ECO:0000259" key="6">
    <source>
        <dbReference type="PROSITE" id="PS50977"/>
    </source>
</evidence>
<dbReference type="InterPro" id="IPR050109">
    <property type="entry name" value="HTH-type_TetR-like_transc_reg"/>
</dbReference>
<dbReference type="InterPro" id="IPR036271">
    <property type="entry name" value="Tet_transcr_reg_TetR-rel_C_sf"/>
</dbReference>
<evidence type="ECO:0000256" key="4">
    <source>
        <dbReference type="ARBA" id="ARBA00023163"/>
    </source>
</evidence>
<feature type="domain" description="HTH tetR-type" evidence="6">
    <location>
        <begin position="13"/>
        <end position="73"/>
    </location>
</feature>
<reference evidence="7 8" key="1">
    <citation type="submission" date="2019-11" db="EMBL/GenBank/DDBJ databases">
        <title>Type strains purchased from KCTC, JCM and DSMZ.</title>
        <authorList>
            <person name="Lu H."/>
        </authorList>
    </citation>
    <scope>NUCLEOTIDE SEQUENCE [LARGE SCALE GENOMIC DNA]</scope>
    <source>
        <strain evidence="7 8">JCM 31587</strain>
    </source>
</reference>
<comment type="caution">
    <text evidence="7">The sequence shown here is derived from an EMBL/GenBank/DDBJ whole genome shotgun (WGS) entry which is preliminary data.</text>
</comment>
<dbReference type="InterPro" id="IPR001647">
    <property type="entry name" value="HTH_TetR"/>
</dbReference>
<dbReference type="PRINTS" id="PR00455">
    <property type="entry name" value="HTHTETR"/>
</dbReference>
<dbReference type="Gene3D" id="1.10.357.10">
    <property type="entry name" value="Tetracycline Repressor, domain 2"/>
    <property type="match status" value="1"/>
</dbReference>
<dbReference type="SUPFAM" id="SSF48498">
    <property type="entry name" value="Tetracyclin repressor-like, C-terminal domain"/>
    <property type="match status" value="1"/>
</dbReference>
<evidence type="ECO:0000256" key="1">
    <source>
        <dbReference type="ARBA" id="ARBA00022491"/>
    </source>
</evidence>
<dbReference type="GO" id="GO:0000976">
    <property type="term" value="F:transcription cis-regulatory region binding"/>
    <property type="evidence" value="ECO:0007669"/>
    <property type="project" value="TreeGrafter"/>
</dbReference>
<dbReference type="Pfam" id="PF00440">
    <property type="entry name" value="TetR_N"/>
    <property type="match status" value="1"/>
</dbReference>
<dbReference type="PANTHER" id="PTHR30055">
    <property type="entry name" value="HTH-TYPE TRANSCRIPTIONAL REGULATOR RUTR"/>
    <property type="match status" value="1"/>
</dbReference>
<evidence type="ECO:0000313" key="7">
    <source>
        <dbReference type="EMBL" id="MTW11567.1"/>
    </source>
</evidence>